<dbReference type="PANTHER" id="PTHR10556">
    <property type="entry name" value="3-OXO-5-ALPHA-STEROID 4-DEHYDROGENASE"/>
    <property type="match status" value="1"/>
</dbReference>
<keyword evidence="7" id="KW-0443">Lipid metabolism</keyword>
<dbReference type="InterPro" id="IPR001104">
    <property type="entry name" value="3-oxo-5_a-steroid_4-DH_C"/>
</dbReference>
<reference evidence="12" key="1">
    <citation type="submission" date="2018-11" db="EMBL/GenBank/DDBJ databases">
        <authorList>
            <consortium name="Genoscope - CEA"/>
            <person name="William W."/>
        </authorList>
    </citation>
    <scope>NUCLEOTIDE SEQUENCE</scope>
</reference>
<sequence>VSTAKKFYLSRQRQTLPVTPESKDKPVVLNSNKSLKEYSDYLGPLLIYPVLYYFPVVYKLLGYEYGQDRVIHPVQTCAMYYWCFHYFKRIMETFFVHRFSHATSPIAVVFRSCAYYWTFAAYVVYDVKHPLYTPVSSDLRMKMCFGGGLVGQAVNFYCHILLRNLRDPIGSGGYQIPRGFLFNFITCANYTTEIYQWFNFTFATHTTAARVFLLVAIFIM</sequence>
<evidence type="ECO:0000259" key="10">
    <source>
        <dbReference type="Pfam" id="PF02544"/>
    </source>
</evidence>
<keyword evidence="5 9" id="KW-1133">Transmembrane helix</keyword>
<evidence type="ECO:0000256" key="8">
    <source>
        <dbReference type="ARBA" id="ARBA00023136"/>
    </source>
</evidence>
<feature type="non-terminal residue" evidence="12">
    <location>
        <position position="1"/>
    </location>
</feature>
<evidence type="ECO:0000256" key="1">
    <source>
        <dbReference type="ARBA" id="ARBA00004141"/>
    </source>
</evidence>
<organism evidence="12">
    <name type="scientific">Brassica campestris</name>
    <name type="common">Field mustard</name>
    <dbReference type="NCBI Taxonomy" id="3711"/>
    <lineage>
        <taxon>Eukaryota</taxon>
        <taxon>Viridiplantae</taxon>
        <taxon>Streptophyta</taxon>
        <taxon>Embryophyta</taxon>
        <taxon>Tracheophyta</taxon>
        <taxon>Spermatophyta</taxon>
        <taxon>Magnoliopsida</taxon>
        <taxon>eudicotyledons</taxon>
        <taxon>Gunneridae</taxon>
        <taxon>Pentapetalae</taxon>
        <taxon>rosids</taxon>
        <taxon>malvids</taxon>
        <taxon>Brassicales</taxon>
        <taxon>Brassicaceae</taxon>
        <taxon>Brassiceae</taxon>
        <taxon>Brassica</taxon>
    </lineage>
</organism>
<accession>A0A3P6BFR0</accession>
<dbReference type="Gramene" id="A07p16930.2_BraZ1">
    <property type="protein sequence ID" value="A07p16930.2_BraZ1.CDS"/>
    <property type="gene ID" value="A07g16930.2_BraZ1"/>
</dbReference>
<feature type="transmembrane region" description="Helical" evidence="9">
    <location>
        <begin position="197"/>
        <end position="219"/>
    </location>
</feature>
<keyword evidence="8 9" id="KW-0472">Membrane</keyword>
<keyword evidence="4 9" id="KW-0812">Transmembrane</keyword>
<protein>
    <recommendedName>
        <fullName evidence="10">3-oxo-5-alpha-steroid 4-dehydrogenase C-terminal domain-containing protein</fullName>
    </recommendedName>
</protein>
<dbReference type="GO" id="GO:0006629">
    <property type="term" value="P:lipid metabolic process"/>
    <property type="evidence" value="ECO:0007669"/>
    <property type="project" value="UniProtKB-KW"/>
</dbReference>
<evidence type="ECO:0000256" key="5">
    <source>
        <dbReference type="ARBA" id="ARBA00022989"/>
    </source>
</evidence>
<feature type="non-terminal residue" evidence="12">
    <location>
        <position position="220"/>
    </location>
</feature>
<evidence type="ECO:0000256" key="7">
    <source>
        <dbReference type="ARBA" id="ARBA00023098"/>
    </source>
</evidence>
<comment type="subcellular location">
    <subcellularLocation>
        <location evidence="1">Membrane</location>
        <topology evidence="1">Multi-pass membrane protein</topology>
    </subcellularLocation>
</comment>
<name>A0A3P6BFR0_BRACM</name>
<dbReference type="PANTHER" id="PTHR10556:SF28">
    <property type="entry name" value="VERY-LONG-CHAIN ENOYL-COA REDUCTASE"/>
    <property type="match status" value="1"/>
</dbReference>
<dbReference type="GO" id="GO:0016627">
    <property type="term" value="F:oxidoreductase activity, acting on the CH-CH group of donors"/>
    <property type="evidence" value="ECO:0007669"/>
    <property type="project" value="InterPro"/>
</dbReference>
<feature type="transmembrane region" description="Helical" evidence="9">
    <location>
        <begin position="41"/>
        <end position="58"/>
    </location>
</feature>
<dbReference type="Pfam" id="PF02544">
    <property type="entry name" value="Steroid_dh"/>
    <property type="match status" value="1"/>
</dbReference>
<dbReference type="Proteomes" id="UP000694005">
    <property type="component" value="Chromosome A07"/>
</dbReference>
<dbReference type="InterPro" id="IPR039357">
    <property type="entry name" value="SRD5A/TECR"/>
</dbReference>
<evidence type="ECO:0000256" key="4">
    <source>
        <dbReference type="ARBA" id="ARBA00022692"/>
    </source>
</evidence>
<comment type="similarity">
    <text evidence="2">Belongs to the steroid 5-alpha reductase family.</text>
</comment>
<keyword evidence="3" id="KW-0444">Lipid biosynthesis</keyword>
<keyword evidence="6" id="KW-0560">Oxidoreductase</keyword>
<dbReference type="AlphaFoldDB" id="A0A3P6BFR0"/>
<evidence type="ECO:0000256" key="3">
    <source>
        <dbReference type="ARBA" id="ARBA00022516"/>
    </source>
</evidence>
<dbReference type="EMBL" id="LS974623">
    <property type="protein sequence ID" value="CAG7902049.1"/>
    <property type="molecule type" value="Genomic_DNA"/>
</dbReference>
<gene>
    <name evidence="12" type="ORF">BRAA07T29257Z</name>
    <name evidence="11" type="ORF">BRAPAZ1V2_A07P16930.2</name>
</gene>
<evidence type="ECO:0000313" key="12">
    <source>
        <dbReference type="EMBL" id="VDC97904.1"/>
    </source>
</evidence>
<evidence type="ECO:0000256" key="6">
    <source>
        <dbReference type="ARBA" id="ARBA00023002"/>
    </source>
</evidence>
<evidence type="ECO:0000313" key="11">
    <source>
        <dbReference type="EMBL" id="CAG7902049.1"/>
    </source>
</evidence>
<dbReference type="GO" id="GO:0016020">
    <property type="term" value="C:membrane"/>
    <property type="evidence" value="ECO:0007669"/>
    <property type="project" value="UniProtKB-SubCell"/>
</dbReference>
<dbReference type="PROSITE" id="PS50244">
    <property type="entry name" value="S5A_REDUCTASE"/>
    <property type="match status" value="1"/>
</dbReference>
<feature type="domain" description="3-oxo-5-alpha-steroid 4-dehydrogenase C-terminal" evidence="10">
    <location>
        <begin position="103"/>
        <end position="218"/>
    </location>
</feature>
<proteinExistence type="inferred from homology"/>
<evidence type="ECO:0000256" key="9">
    <source>
        <dbReference type="SAM" id="Phobius"/>
    </source>
</evidence>
<dbReference type="EMBL" id="LR031574">
    <property type="protein sequence ID" value="VDC97904.1"/>
    <property type="molecule type" value="Genomic_DNA"/>
</dbReference>
<evidence type="ECO:0000256" key="2">
    <source>
        <dbReference type="ARBA" id="ARBA00007742"/>
    </source>
</evidence>